<evidence type="ECO:0000256" key="1">
    <source>
        <dbReference type="SAM" id="Coils"/>
    </source>
</evidence>
<dbReference type="InParanoid" id="A0A7J7D8C4"/>
<accession>A0A7J7D8C4</accession>
<feature type="coiled-coil region" evidence="1">
    <location>
        <begin position="84"/>
        <end position="126"/>
    </location>
</feature>
<evidence type="ECO:0000313" key="3">
    <source>
        <dbReference type="Proteomes" id="UP000593562"/>
    </source>
</evidence>
<dbReference type="OrthoDB" id="1868826at2759"/>
<dbReference type="EMBL" id="JAAARO010000009">
    <property type="protein sequence ID" value="KAF5742538.1"/>
    <property type="molecule type" value="Genomic_DNA"/>
</dbReference>
<keyword evidence="3" id="KW-1185">Reference proteome</keyword>
<dbReference type="InterPro" id="IPR037490">
    <property type="entry name" value="WAP"/>
</dbReference>
<dbReference type="AlphaFoldDB" id="A0A7J7D8C4"/>
<gene>
    <name evidence="2" type="ORF">HS088_TW09G00588</name>
</gene>
<name>A0A7J7D8C4_TRIWF</name>
<evidence type="ECO:0000313" key="2">
    <source>
        <dbReference type="EMBL" id="KAF5742538.1"/>
    </source>
</evidence>
<protein>
    <submittedName>
        <fullName evidence="2">Putative WPP domain-associated protein</fullName>
    </submittedName>
</protein>
<dbReference type="Proteomes" id="UP000593562">
    <property type="component" value="Unassembled WGS sequence"/>
</dbReference>
<organism evidence="2 3">
    <name type="scientific">Tripterygium wilfordii</name>
    <name type="common">Thunder God vine</name>
    <dbReference type="NCBI Taxonomy" id="458696"/>
    <lineage>
        <taxon>Eukaryota</taxon>
        <taxon>Viridiplantae</taxon>
        <taxon>Streptophyta</taxon>
        <taxon>Embryophyta</taxon>
        <taxon>Tracheophyta</taxon>
        <taxon>Spermatophyta</taxon>
        <taxon>Magnoliopsida</taxon>
        <taxon>eudicotyledons</taxon>
        <taxon>Gunneridae</taxon>
        <taxon>Pentapetalae</taxon>
        <taxon>rosids</taxon>
        <taxon>fabids</taxon>
        <taxon>Celastrales</taxon>
        <taxon>Celastraceae</taxon>
        <taxon>Tripterygium</taxon>
    </lineage>
</organism>
<dbReference type="PANTHER" id="PTHR33883">
    <property type="entry name" value="WPP DOMAIN-ASSOCIATED PROTEIN"/>
    <property type="match status" value="1"/>
</dbReference>
<proteinExistence type="predicted"/>
<sequence>MDKYFEGLDGRFRVSITDSTMMKILHSAMDKAHERVQSKEGVMGRLNEISKFYELAVMQLEGCMKFVQEETESKTLESSHEDILMDLTEVRDRLQGRLKEAELAILEKDRELVERLENECKLRQELKLKEGELGSARASLELERTKSPGVEDFILGNRVNVDEERDDAFYELKHSVDQQVWNIKQKLDLDHKLEELNENIDDQHIAQMGSDIDILKGTLDIAFGNMQNAIFLSELGPIEQQWGCSIERDATAILIKGFIRDVEEKFEAEVRSEVKQSVRLSKNLSDIMSEVTCLRDELEAFSNQFEVQVKKIRGSEALSSKGNLESNVPLNIKRRSLSENDCSNKPDDLSLKVKEANLSEEDQKDDGGHSVAKIIKNHESIIRRKSEELNWLKREFLREKSSRREKDPVSLKSRIQDVINRLDGLINLNASIDEIVGEHKRSITKIASPQKKLSKFFAIESKNSETENFDDIWLKMNQTLPSNAENLDSPSQIKMLKQEIEDANFQTMILEGTYSTLLKGLSDEFQDDLSFDELKSSIRDGIYEIFFKGMISECYGNIESHENEARTREEIKNIVFNEIYWEWKDGIETYISECLIREEIYGIVFGETLSNTVCAANHTIGELKDIEICIHEELLRSAENSLKEDVSLVFIREVIEEWKMEAEAYDIEIWLKNEIYQFIVVEAAKETFTVFCETEAPNHGKSSRSETSYRDPEASIDDALVQKLGSLLKLFEVQEDLLLRASSEINECSAHLVLNELEMSQESSNEKRKNFLSVSRKLQKAMTQLAESKSVLLKLGCDIRVAVEDVERLHHQMTPNAALVHYKRQSPWLLTSGTHKPSDPVITAILEFSQGIMHFEHTTEDKLGINMLRLKEAMHHFDWLTGFAGSLRKSELLYRTAFMNRCQNLQKAEKEVDLLGDQVDRLLDLLERIYKILHCHSKVLEQHFKVSEVLHLIKQELTEEVPVLSK</sequence>
<dbReference type="PANTHER" id="PTHR33883:SF7">
    <property type="entry name" value="OS04G0521600 PROTEIN"/>
    <property type="match status" value="1"/>
</dbReference>
<reference evidence="2 3" key="1">
    <citation type="journal article" date="2020" name="Nat. Commun.">
        <title>Genome of Tripterygium wilfordii and identification of cytochrome P450 involved in triptolide biosynthesis.</title>
        <authorList>
            <person name="Tu L."/>
            <person name="Su P."/>
            <person name="Zhang Z."/>
            <person name="Gao L."/>
            <person name="Wang J."/>
            <person name="Hu T."/>
            <person name="Zhou J."/>
            <person name="Zhang Y."/>
            <person name="Zhao Y."/>
            <person name="Liu Y."/>
            <person name="Song Y."/>
            <person name="Tong Y."/>
            <person name="Lu Y."/>
            <person name="Yang J."/>
            <person name="Xu C."/>
            <person name="Jia M."/>
            <person name="Peters R.J."/>
            <person name="Huang L."/>
            <person name="Gao W."/>
        </authorList>
    </citation>
    <scope>NUCLEOTIDE SEQUENCE [LARGE SCALE GENOMIC DNA]</scope>
    <source>
        <strain evidence="3">cv. XIE 37</strain>
        <tissue evidence="2">Leaf</tissue>
    </source>
</reference>
<comment type="caution">
    <text evidence="2">The sequence shown here is derived from an EMBL/GenBank/DDBJ whole genome shotgun (WGS) entry which is preliminary data.</text>
</comment>
<keyword evidence="1" id="KW-0175">Coiled coil</keyword>